<organism evidence="1 2">
    <name type="scientific">Holdemanella hominis</name>
    <dbReference type="NCBI Taxonomy" id="2764327"/>
    <lineage>
        <taxon>Bacteria</taxon>
        <taxon>Bacillati</taxon>
        <taxon>Bacillota</taxon>
        <taxon>Erysipelotrichia</taxon>
        <taxon>Erysipelotrichales</taxon>
        <taxon>Erysipelotrichaceae</taxon>
        <taxon>Holdemanella</taxon>
    </lineage>
</organism>
<dbReference type="Proteomes" id="UP000649075">
    <property type="component" value="Unassembled WGS sequence"/>
</dbReference>
<evidence type="ECO:0000313" key="1">
    <source>
        <dbReference type="EMBL" id="MBC6011242.1"/>
    </source>
</evidence>
<reference evidence="1 2" key="1">
    <citation type="submission" date="2020-08" db="EMBL/GenBank/DDBJ databases">
        <authorList>
            <person name="Liu C."/>
            <person name="Sun Q."/>
        </authorList>
    </citation>
    <scope>NUCLEOTIDE SEQUENCE [LARGE SCALE GENOMIC DNA]</scope>
    <source>
        <strain evidence="1 2">L34</strain>
    </source>
</reference>
<protein>
    <recommendedName>
        <fullName evidence="3">ERCC4 domain-containing protein</fullName>
    </recommendedName>
</protein>
<dbReference type="RefSeq" id="WP_186998341.1">
    <property type="nucleotide sequence ID" value="NZ_JACRWH010000001.1"/>
</dbReference>
<evidence type="ECO:0008006" key="3">
    <source>
        <dbReference type="Google" id="ProtNLM"/>
    </source>
</evidence>
<sequence length="156" mass="18614">MELNVREEKLRNLFKQFQVEHNENCETVFIDNNDEHLENYLNESNTVYLHMVDYEVRHLDLSKVNTIFVNKEYASKLENGIQDEQRLLELLLNKYPNLRVVLITDKKGAYYKDKDMMIYQKELASNFDKDLFLVKYMASELKGNSEMTSLYRGVNQ</sequence>
<name>A0ABR7KEV9_9FIRM</name>
<dbReference type="EMBL" id="JACRWH010000001">
    <property type="protein sequence ID" value="MBC6011242.1"/>
    <property type="molecule type" value="Genomic_DNA"/>
</dbReference>
<comment type="caution">
    <text evidence="1">The sequence shown here is derived from an EMBL/GenBank/DDBJ whole genome shotgun (WGS) entry which is preliminary data.</text>
</comment>
<proteinExistence type="predicted"/>
<accession>A0ABR7KEV9</accession>
<keyword evidence="2" id="KW-1185">Reference proteome</keyword>
<evidence type="ECO:0000313" key="2">
    <source>
        <dbReference type="Proteomes" id="UP000649075"/>
    </source>
</evidence>
<gene>
    <name evidence="1" type="ORF">H8911_00520</name>
</gene>